<dbReference type="GO" id="GO:0030246">
    <property type="term" value="F:carbohydrate binding"/>
    <property type="evidence" value="ECO:0007669"/>
    <property type="project" value="InterPro"/>
</dbReference>
<sequence>MKKRKVYVVPHSHWDREWYFSQEDSNVILSQNMNFLLDFLNEHEEFPSYVFDGQYSVMQDFLSKYPEKRELAERLIAGGRLKIGPWYTQCDTLLNQTESVIRNLLLGKMGADALGGSMSVGYLPDIFGQNAYLPSIFKRFGLNDAVLQRGLYNAQVEKDLNFIWAAPNGETVQANNLYFGYGPGKFLASDEEYVKHSLLPILDKLAAMTPENKPLLLPAGGDQVLVRTYFPQVVAELNAQDLPYEFVLSNYEEFMRTVKFDSAADKISGELIASQKSRIHNTIRSQRVDLKMLNSRVEEKIYQQLEPLSVLTEKLGGAYPQSWINDCLRELFDAHAHDSLGGCNSDETNLAIKNRLLKIERIADGYINILKKQIARGIGDNTVIAFNLLPKEITKTVKFVIFTAEKKLRLKNVEQVLIRQDYISGGKQVKVTVDGEREVEIPGYYRSEILATVKFDGFGYRTFELENGAPSVLTEKLSAEISNADYSVSFDKGNLVLTRLSDGAVKSNWFDFEDTIDAGDSYDYSPADGALPTFSGKFSLVKTTSSALTSTMLLSCELAGQEILTEIRLEKGSKGIKISHKIKNQQENHRVRVRFYGENQAGISYGDQGFSLQKRQNVNPHLATWREEGFVESPQAIYPLERFVVVPEATGVVSLYTKGLKEYEATADSLNLTLFRSVGLLGRDDLAWRPGRASGINNKVVETPDAQLLGDLCFDYAYQWAEKLDVAEQYHAAEAFASGQLTYQLQTLNSFEERLERFELPQPEAMKNLPGRLNLLTLSEKLFVSAFKKAEGTDDFVLRVFNPSDETVKLPDFPQVDLSEMLTEKRSVLTAKDFANLEIKL</sequence>
<evidence type="ECO:0000259" key="2">
    <source>
        <dbReference type="Pfam" id="PF01074"/>
    </source>
</evidence>
<evidence type="ECO:0000256" key="1">
    <source>
        <dbReference type="ARBA" id="ARBA00009792"/>
    </source>
</evidence>
<dbReference type="PANTHER" id="PTHR46017:SF2">
    <property type="entry name" value="MANNOSYLGLYCERATE HYDROLASE"/>
    <property type="match status" value="1"/>
</dbReference>
<dbReference type="InterPro" id="IPR011330">
    <property type="entry name" value="Glyco_hydro/deAcase_b/a-brl"/>
</dbReference>
<dbReference type="Gene3D" id="2.70.98.30">
    <property type="entry name" value="Golgi alpha-mannosidase II, domain 4"/>
    <property type="match status" value="1"/>
</dbReference>
<comment type="similarity">
    <text evidence="1">Belongs to the glycosyl hydrolase 38 family.</text>
</comment>
<name>A0A514ZAC1_9LACT</name>
<dbReference type="InterPro" id="IPR011013">
    <property type="entry name" value="Gal_mutarotase_sf_dom"/>
</dbReference>
<dbReference type="InterPro" id="IPR000602">
    <property type="entry name" value="Glyco_hydro_38_N"/>
</dbReference>
<dbReference type="Gene3D" id="3.20.110.10">
    <property type="entry name" value="Glycoside hydrolase 38, N terminal domain"/>
    <property type="match status" value="1"/>
</dbReference>
<dbReference type="CDD" id="cd10815">
    <property type="entry name" value="GH38N_AMII_EcMngB_like"/>
    <property type="match status" value="1"/>
</dbReference>
<dbReference type="Pfam" id="PF01074">
    <property type="entry name" value="Glyco_hydro_38N"/>
    <property type="match status" value="1"/>
</dbReference>
<accession>A0A514ZAC1</accession>
<dbReference type="SUPFAM" id="SSF74650">
    <property type="entry name" value="Galactose mutarotase-like"/>
    <property type="match status" value="1"/>
</dbReference>
<dbReference type="RefSeq" id="WP_142767090.1">
    <property type="nucleotide sequence ID" value="NZ_CP041356.1"/>
</dbReference>
<dbReference type="PANTHER" id="PTHR46017">
    <property type="entry name" value="ALPHA-MANNOSIDASE 2C1"/>
    <property type="match status" value="1"/>
</dbReference>
<dbReference type="GO" id="GO:0006013">
    <property type="term" value="P:mannose metabolic process"/>
    <property type="evidence" value="ECO:0007669"/>
    <property type="project" value="InterPro"/>
</dbReference>
<dbReference type="Gene3D" id="1.20.1270.50">
    <property type="entry name" value="Glycoside hydrolase family 38, central domain"/>
    <property type="match status" value="1"/>
</dbReference>
<evidence type="ECO:0000259" key="3">
    <source>
        <dbReference type="Pfam" id="PF07748"/>
    </source>
</evidence>
<dbReference type="InterPro" id="IPR027291">
    <property type="entry name" value="Glyco_hydro_38_N_sf"/>
</dbReference>
<dbReference type="KEGG" id="lack:FLP15_10600"/>
<dbReference type="Proteomes" id="UP000315128">
    <property type="component" value="Chromosome"/>
</dbReference>
<dbReference type="GO" id="GO:0004559">
    <property type="term" value="F:alpha-mannosidase activity"/>
    <property type="evidence" value="ECO:0007669"/>
    <property type="project" value="InterPro"/>
</dbReference>
<dbReference type="EMBL" id="CP041356">
    <property type="protein sequence ID" value="QDK71529.1"/>
    <property type="molecule type" value="Genomic_DNA"/>
</dbReference>
<keyword evidence="5" id="KW-1185">Reference proteome</keyword>
<feature type="domain" description="Glycosyl hydrolase family 38 C-terminal" evidence="3">
    <location>
        <begin position="503"/>
        <end position="678"/>
    </location>
</feature>
<gene>
    <name evidence="4" type="ORF">FLP15_10600</name>
</gene>
<organism evidence="4 5">
    <name type="scientific">Lactococcus protaetiae</name>
    <dbReference type="NCBI Taxonomy" id="2592653"/>
    <lineage>
        <taxon>Bacteria</taxon>
        <taxon>Bacillati</taxon>
        <taxon>Bacillota</taxon>
        <taxon>Bacilli</taxon>
        <taxon>Lactobacillales</taxon>
        <taxon>Streptococcaceae</taxon>
        <taxon>Lactococcus</taxon>
    </lineage>
</organism>
<evidence type="ECO:0000313" key="4">
    <source>
        <dbReference type="EMBL" id="QDK71529.1"/>
    </source>
</evidence>
<protein>
    <submittedName>
        <fullName evidence="4">Alpha-mannosidase</fullName>
    </submittedName>
</protein>
<proteinExistence type="inferred from homology"/>
<dbReference type="InterPro" id="IPR037094">
    <property type="entry name" value="Glyco_hydro_38_cen_sf"/>
</dbReference>
<dbReference type="AlphaFoldDB" id="A0A514ZAC1"/>
<dbReference type="Pfam" id="PF07748">
    <property type="entry name" value="Glyco_hydro_38C"/>
    <property type="match status" value="1"/>
</dbReference>
<dbReference type="OrthoDB" id="9764050at2"/>
<dbReference type="SUPFAM" id="SSF88713">
    <property type="entry name" value="Glycoside hydrolase/deacetylase"/>
    <property type="match status" value="1"/>
</dbReference>
<feature type="domain" description="Glycoside hydrolase family 38 N-terminal" evidence="2">
    <location>
        <begin position="5"/>
        <end position="259"/>
    </location>
</feature>
<dbReference type="InterPro" id="IPR011682">
    <property type="entry name" value="Glyco_hydro_38_C"/>
</dbReference>
<dbReference type="GO" id="GO:0009313">
    <property type="term" value="P:oligosaccharide catabolic process"/>
    <property type="evidence" value="ECO:0007669"/>
    <property type="project" value="TreeGrafter"/>
</dbReference>
<reference evidence="4 5" key="1">
    <citation type="submission" date="2019-07" db="EMBL/GenBank/DDBJ databases">
        <title>Genome sequencing of KACC 19320.</title>
        <authorList>
            <person name="Heo J."/>
            <person name="Kim S.-J."/>
            <person name="Kim J.-S."/>
            <person name="Hong S.-B."/>
            <person name="Kwon S.-W."/>
        </authorList>
    </citation>
    <scope>NUCLEOTIDE SEQUENCE [LARGE SCALE GENOMIC DNA]</scope>
    <source>
        <strain evidence="4 5">KACC 19320</strain>
    </source>
</reference>
<evidence type="ECO:0000313" key="5">
    <source>
        <dbReference type="Proteomes" id="UP000315128"/>
    </source>
</evidence>